<evidence type="ECO:0000256" key="13">
    <source>
        <dbReference type="ARBA" id="ARBA00022989"/>
    </source>
</evidence>
<dbReference type="Pfam" id="PF04548">
    <property type="entry name" value="AIG1"/>
    <property type="match status" value="1"/>
</dbReference>
<dbReference type="Gene3D" id="3.40.50.300">
    <property type="entry name" value="P-loop containing nucleotide triphosphate hydrolases"/>
    <property type="match status" value="1"/>
</dbReference>
<reference evidence="20" key="2">
    <citation type="submission" date="2017-03" db="EMBL/GenBank/DDBJ databases">
        <authorList>
            <person name="Afonso C.L."/>
            <person name="Miller P.J."/>
            <person name="Scott M.A."/>
            <person name="Spackman E."/>
            <person name="Goraichik I."/>
            <person name="Dimitrov K.M."/>
            <person name="Suarez D.L."/>
            <person name="Swayne D.E."/>
        </authorList>
    </citation>
    <scope>NUCLEOTIDE SEQUENCE [LARGE SCALE GENOMIC DNA]</scope>
</reference>
<keyword evidence="3" id="KW-0813">Transport</keyword>
<keyword evidence="12" id="KW-0653">Protein transport</keyword>
<reference evidence="19 22" key="3">
    <citation type="submission" date="2019-09" db="EMBL/GenBank/DDBJ databases">
        <title>The hologenome of the rock-dwelling lichen Lasallia pustulata.</title>
        <authorList>
            <person name="Greshake Tzovaras B."/>
            <person name="Segers F."/>
            <person name="Bicker A."/>
            <person name="Dal Grande F."/>
            <person name="Otte J."/>
            <person name="Hankeln T."/>
            <person name="Schmitt I."/>
            <person name="Ebersberger I."/>
        </authorList>
    </citation>
    <scope>NUCLEOTIDE SEQUENCE [LARGE SCALE GENOMIC DNA]</scope>
    <source>
        <strain evidence="19">A1-1</strain>
    </source>
</reference>
<accession>A0A1W5CWG7</accession>
<keyword evidence="17" id="KW-0175">Coiled coil</keyword>
<dbReference type="AlphaFoldDB" id="A0A1W5CWG7"/>
<keyword evidence="4" id="KW-0150">Chloroplast</keyword>
<dbReference type="GO" id="GO:0005525">
    <property type="term" value="F:GTP binding"/>
    <property type="evidence" value="ECO:0007669"/>
    <property type="project" value="UniProtKB-KW"/>
</dbReference>
<evidence type="ECO:0000256" key="10">
    <source>
        <dbReference type="ARBA" id="ARBA00022805"/>
    </source>
</evidence>
<keyword evidence="11" id="KW-0460">Magnesium</keyword>
<comment type="subcellular location">
    <subcellularLocation>
        <location evidence="2">Membrane</location>
        <topology evidence="2">Single-pass membrane protein</topology>
    </subcellularLocation>
    <subcellularLocation>
        <location evidence="16">Plastid</location>
        <location evidence="16">Chloroplast outer membrane</location>
    </subcellularLocation>
</comment>
<evidence type="ECO:0000256" key="1">
    <source>
        <dbReference type="ARBA" id="ARBA00001946"/>
    </source>
</evidence>
<feature type="domain" description="AIG1-type G" evidence="18">
    <location>
        <begin position="14"/>
        <end position="144"/>
    </location>
</feature>
<evidence type="ECO:0000313" key="22">
    <source>
        <dbReference type="Proteomes" id="UP000324767"/>
    </source>
</evidence>
<keyword evidence="7" id="KW-0479">Metal-binding</keyword>
<keyword evidence="14" id="KW-0342">GTP-binding</keyword>
<dbReference type="PANTHER" id="PTHR10903">
    <property type="entry name" value="GTPASE, IMAP FAMILY MEMBER-RELATED"/>
    <property type="match status" value="1"/>
</dbReference>
<protein>
    <submittedName>
        <fullName evidence="20">p-loop containing nucleoside triphosphate hydrolase</fullName>
    </submittedName>
</protein>
<evidence type="ECO:0000256" key="14">
    <source>
        <dbReference type="ARBA" id="ARBA00023134"/>
    </source>
</evidence>
<dbReference type="EMBL" id="VXIT01000023">
    <property type="protein sequence ID" value="KAA6406799.1"/>
    <property type="molecule type" value="Genomic_DNA"/>
</dbReference>
<feature type="coiled-coil region" evidence="17">
    <location>
        <begin position="220"/>
        <end position="257"/>
    </location>
</feature>
<dbReference type="GO" id="GO:0016020">
    <property type="term" value="C:membrane"/>
    <property type="evidence" value="ECO:0007669"/>
    <property type="project" value="UniProtKB-SubCell"/>
</dbReference>
<dbReference type="PANTHER" id="PTHR10903:SF135">
    <property type="entry name" value="TRANSLOCASE OF CHLOROPLAST 120, CHLOROPLASTIC-RELATED"/>
    <property type="match status" value="1"/>
</dbReference>
<evidence type="ECO:0000256" key="6">
    <source>
        <dbReference type="ARBA" id="ARBA00022692"/>
    </source>
</evidence>
<dbReference type="InterPro" id="IPR045058">
    <property type="entry name" value="GIMA/IAN/Toc"/>
</dbReference>
<dbReference type="Proteomes" id="UP000324767">
    <property type="component" value="Unassembled WGS sequence"/>
</dbReference>
<evidence type="ECO:0000256" key="7">
    <source>
        <dbReference type="ARBA" id="ARBA00022723"/>
    </source>
</evidence>
<dbReference type="InterPro" id="IPR006703">
    <property type="entry name" value="G_AIG1"/>
</dbReference>
<gene>
    <name evidence="19" type="ORF">FRX48_09523</name>
</gene>
<dbReference type="GO" id="GO:0016787">
    <property type="term" value="F:hydrolase activity"/>
    <property type="evidence" value="ECO:0007669"/>
    <property type="project" value="UniProtKB-KW"/>
</dbReference>
<proteinExistence type="predicted"/>
<evidence type="ECO:0000259" key="18">
    <source>
        <dbReference type="Pfam" id="PF04548"/>
    </source>
</evidence>
<evidence type="ECO:0000256" key="11">
    <source>
        <dbReference type="ARBA" id="ARBA00022842"/>
    </source>
</evidence>
<evidence type="ECO:0000313" key="20">
    <source>
        <dbReference type="EMBL" id="SLM35203.1"/>
    </source>
</evidence>
<keyword evidence="21" id="KW-1185">Reference proteome</keyword>
<evidence type="ECO:0000256" key="4">
    <source>
        <dbReference type="ARBA" id="ARBA00022528"/>
    </source>
</evidence>
<evidence type="ECO:0000313" key="19">
    <source>
        <dbReference type="EMBL" id="KAA6406799.1"/>
    </source>
</evidence>
<comment type="cofactor">
    <cofactor evidence="1">
        <name>Mg(2+)</name>
        <dbReference type="ChEBI" id="CHEBI:18420"/>
    </cofactor>
</comment>
<evidence type="ECO:0000256" key="17">
    <source>
        <dbReference type="SAM" id="Coils"/>
    </source>
</evidence>
<evidence type="ECO:0000256" key="5">
    <source>
        <dbReference type="ARBA" id="ARBA00022640"/>
    </source>
</evidence>
<dbReference type="OrthoDB" id="8954335at2759"/>
<keyword evidence="15" id="KW-0472">Membrane</keyword>
<keyword evidence="9 20" id="KW-0378">Hydrolase</keyword>
<dbReference type="SUPFAM" id="SSF52540">
    <property type="entry name" value="P-loop containing nucleoside triphosphate hydrolases"/>
    <property type="match status" value="1"/>
</dbReference>
<sequence>MAYQLSRADLPSMILVMGVTGSGKSYLINQLANQNAVKESDQLASCTAVCKGVPIQIGKSRVLLIDTPGFDDTSRSDSEILAEISKVLAAQYELGVSLKGVIYLHRITDLRFQGSSMKTLQIFTKICGVDALKNVVLATNRWDDVVEAVGADREQQLRTNFWAYMLSKGSIMTRFYGDRPSAVGMVSQLLGRSSIVLDIQRELVDEGKTLNQTTAGAMVNDEAGAKKAEYEQALRDLEDLRRTLQAQDQEMRKQIQKDWADEKARLQKATEDQKTLRRDVAAEVRDQINTKKEKKEKSGLGKALPFLPAVLGFLGMFVGLPTGSAGGGLLTSWLSDSGIGDSITEFFSNF</sequence>
<dbReference type="InterPro" id="IPR027417">
    <property type="entry name" value="P-loop_NTPase"/>
</dbReference>
<keyword evidence="10" id="KW-1002">Plastid outer membrane</keyword>
<evidence type="ECO:0000256" key="3">
    <source>
        <dbReference type="ARBA" id="ARBA00022448"/>
    </source>
</evidence>
<dbReference type="EMBL" id="FWEW01000580">
    <property type="protein sequence ID" value="SLM35203.1"/>
    <property type="molecule type" value="Genomic_DNA"/>
</dbReference>
<dbReference type="GO" id="GO:0015031">
    <property type="term" value="P:protein transport"/>
    <property type="evidence" value="ECO:0007669"/>
    <property type="project" value="UniProtKB-KW"/>
</dbReference>
<dbReference type="CDD" id="cd00882">
    <property type="entry name" value="Ras_like_GTPase"/>
    <property type="match status" value="1"/>
</dbReference>
<reference evidence="21" key="1">
    <citation type="submission" date="2017-03" db="EMBL/GenBank/DDBJ databases">
        <authorList>
            <person name="Sharma R."/>
            <person name="Thines M."/>
        </authorList>
    </citation>
    <scope>NUCLEOTIDE SEQUENCE [LARGE SCALE GENOMIC DNA]</scope>
</reference>
<keyword evidence="6" id="KW-0812">Transmembrane</keyword>
<keyword evidence="5" id="KW-0934">Plastid</keyword>
<dbReference type="Proteomes" id="UP000192927">
    <property type="component" value="Unassembled WGS sequence"/>
</dbReference>
<evidence type="ECO:0000256" key="9">
    <source>
        <dbReference type="ARBA" id="ARBA00022801"/>
    </source>
</evidence>
<evidence type="ECO:0000256" key="2">
    <source>
        <dbReference type="ARBA" id="ARBA00004167"/>
    </source>
</evidence>
<organism evidence="20 21">
    <name type="scientific">Lasallia pustulata</name>
    <dbReference type="NCBI Taxonomy" id="136370"/>
    <lineage>
        <taxon>Eukaryota</taxon>
        <taxon>Fungi</taxon>
        <taxon>Dikarya</taxon>
        <taxon>Ascomycota</taxon>
        <taxon>Pezizomycotina</taxon>
        <taxon>Lecanoromycetes</taxon>
        <taxon>OSLEUM clade</taxon>
        <taxon>Umbilicariomycetidae</taxon>
        <taxon>Umbilicariales</taxon>
        <taxon>Umbilicariaceae</taxon>
        <taxon>Lasallia</taxon>
    </lineage>
</organism>
<evidence type="ECO:0000313" key="21">
    <source>
        <dbReference type="Proteomes" id="UP000192927"/>
    </source>
</evidence>
<name>A0A1W5CWG7_9LECA</name>
<dbReference type="GO" id="GO:0046872">
    <property type="term" value="F:metal ion binding"/>
    <property type="evidence" value="ECO:0007669"/>
    <property type="project" value="UniProtKB-KW"/>
</dbReference>
<keyword evidence="8" id="KW-0547">Nucleotide-binding</keyword>
<keyword evidence="13" id="KW-1133">Transmembrane helix</keyword>
<evidence type="ECO:0000256" key="12">
    <source>
        <dbReference type="ARBA" id="ARBA00022927"/>
    </source>
</evidence>
<evidence type="ECO:0000256" key="15">
    <source>
        <dbReference type="ARBA" id="ARBA00023136"/>
    </source>
</evidence>
<evidence type="ECO:0000256" key="8">
    <source>
        <dbReference type="ARBA" id="ARBA00022741"/>
    </source>
</evidence>
<evidence type="ECO:0000256" key="16">
    <source>
        <dbReference type="ARBA" id="ARBA00024013"/>
    </source>
</evidence>